<name>A0ACB9YT07_9PEZI</name>
<comment type="caution">
    <text evidence="1">The sequence shown here is derived from an EMBL/GenBank/DDBJ whole genome shotgun (WGS) entry which is preliminary data.</text>
</comment>
<evidence type="ECO:0000313" key="2">
    <source>
        <dbReference type="Proteomes" id="UP001497700"/>
    </source>
</evidence>
<keyword evidence="2" id="KW-1185">Reference proteome</keyword>
<dbReference type="EMBL" id="MU393528">
    <property type="protein sequence ID" value="KAI4862332.1"/>
    <property type="molecule type" value="Genomic_DNA"/>
</dbReference>
<proteinExistence type="predicted"/>
<feature type="non-terminal residue" evidence="1">
    <location>
        <position position="610"/>
    </location>
</feature>
<protein>
    <submittedName>
        <fullName evidence="1">HET-domain-containing protein</fullName>
    </submittedName>
</protein>
<sequence>MRLINTENGDMKEFIGDKIPSAYAVLSHRWGDEEVSYQDWLARLSRPDVRSRDGFHKIQHCCEQAKREGIDWAWVDTCCIDKASSQELSEAINSMFQWYWDSSVCYAYLQDYVSDTLDAASLEKSEWLYRGWTLQELIAPRKLVFYNKSWHCFGSKSDQNVCEVVSYITKIDVEFLLGSDLESASIAKRMSWASKRKTSRSEDIAYCLMGLFDINMPLLYGEGPKAFKRLQEEIIKQYPEDHSLYAWGVPVDKCSIEVSRDDTFIRENIDDQFASSEPLSGLLANSPQDFEYSRNYSPITDVGKFYAHFWEGWTPANYPMPIGKGIRIELFISNNTYFYYQFSEPSVSQVRPGIYAILLCKDDTDDDVTPCIPLLRGSSGCYSRVRELHLDRTLRLSQRSLRYMLPGKRSTLTVTAERKPKLRNGDIILRFIWVPSTNSMFFFNYDHRATTNDYNVIQFKQDLLIRGVFIKILDASGNSGNWAIALARIQTENHDFPAFQAGIVALCGPNIDMLREEFIYEKVFQSPSDEVTFDLDSLFQIAIRVNRRPLSDRREFIDIVDIAVKDTSTQAAQAAQAAQATNREGSNADMAAIDSPWPSDTRYHLRKRAR</sequence>
<organism evidence="1 2">
    <name type="scientific">Hypoxylon rubiginosum</name>
    <dbReference type="NCBI Taxonomy" id="110542"/>
    <lineage>
        <taxon>Eukaryota</taxon>
        <taxon>Fungi</taxon>
        <taxon>Dikarya</taxon>
        <taxon>Ascomycota</taxon>
        <taxon>Pezizomycotina</taxon>
        <taxon>Sordariomycetes</taxon>
        <taxon>Xylariomycetidae</taxon>
        <taxon>Xylariales</taxon>
        <taxon>Hypoxylaceae</taxon>
        <taxon>Hypoxylon</taxon>
    </lineage>
</organism>
<reference evidence="1 2" key="1">
    <citation type="journal article" date="2022" name="New Phytol.">
        <title>Ecological generalism drives hyperdiversity of secondary metabolite gene clusters in xylarialean endophytes.</title>
        <authorList>
            <person name="Franco M.E.E."/>
            <person name="Wisecaver J.H."/>
            <person name="Arnold A.E."/>
            <person name="Ju Y.M."/>
            <person name="Slot J.C."/>
            <person name="Ahrendt S."/>
            <person name="Moore L.P."/>
            <person name="Eastman K.E."/>
            <person name="Scott K."/>
            <person name="Konkel Z."/>
            <person name="Mondo S.J."/>
            <person name="Kuo A."/>
            <person name="Hayes R.D."/>
            <person name="Haridas S."/>
            <person name="Andreopoulos B."/>
            <person name="Riley R."/>
            <person name="LaButti K."/>
            <person name="Pangilinan J."/>
            <person name="Lipzen A."/>
            <person name="Amirebrahimi M."/>
            <person name="Yan J."/>
            <person name="Adam C."/>
            <person name="Keymanesh K."/>
            <person name="Ng V."/>
            <person name="Louie K."/>
            <person name="Northen T."/>
            <person name="Drula E."/>
            <person name="Henrissat B."/>
            <person name="Hsieh H.M."/>
            <person name="Youens-Clark K."/>
            <person name="Lutzoni F."/>
            <person name="Miadlikowska J."/>
            <person name="Eastwood D.C."/>
            <person name="Hamelin R.C."/>
            <person name="Grigoriev I.V."/>
            <person name="U'Ren J.M."/>
        </authorList>
    </citation>
    <scope>NUCLEOTIDE SEQUENCE [LARGE SCALE GENOMIC DNA]</scope>
    <source>
        <strain evidence="1 2">CBS 119005</strain>
    </source>
</reference>
<dbReference type="Proteomes" id="UP001497700">
    <property type="component" value="Unassembled WGS sequence"/>
</dbReference>
<evidence type="ECO:0000313" key="1">
    <source>
        <dbReference type="EMBL" id="KAI4862332.1"/>
    </source>
</evidence>
<accession>A0ACB9YT07</accession>
<gene>
    <name evidence="1" type="ORF">F4820DRAFT_430850</name>
</gene>